<keyword evidence="1" id="KW-1133">Transmembrane helix</keyword>
<dbReference type="Proteomes" id="UP000474077">
    <property type="component" value="Unassembled WGS sequence"/>
</dbReference>
<dbReference type="PROSITE" id="PS51257">
    <property type="entry name" value="PROKAR_LIPOPROTEIN"/>
    <property type="match status" value="1"/>
</dbReference>
<keyword evidence="1" id="KW-0472">Membrane</keyword>
<name>A0A174IHA4_9BACE</name>
<dbReference type="EMBL" id="WDER01000057">
    <property type="protein sequence ID" value="KAB6080177.1"/>
    <property type="molecule type" value="Genomic_DNA"/>
</dbReference>
<reference evidence="3" key="4">
    <citation type="submission" date="2021-09" db="EMBL/GenBank/DDBJ databases">
        <authorList>
            <person name="Gilroy R."/>
        </authorList>
    </citation>
    <scope>NUCLEOTIDE SEQUENCE</scope>
    <source>
        <strain evidence="3">CHK154-13316</strain>
    </source>
</reference>
<evidence type="ECO:0000313" key="8">
    <source>
        <dbReference type="Proteomes" id="UP000284495"/>
    </source>
</evidence>
<dbReference type="EMBL" id="JAIWWW010000041">
    <property type="protein sequence ID" value="MCA4525165.1"/>
    <property type="molecule type" value="Genomic_DNA"/>
</dbReference>
<dbReference type="Proteomes" id="UP000284495">
    <property type="component" value="Unassembled WGS sequence"/>
</dbReference>
<dbReference type="Proteomes" id="UP000747074">
    <property type="component" value="Unassembled WGS sequence"/>
</dbReference>
<sequence>MKHLKFLFALGGILFLSCQTVSARGLKIPFGDREVLTKVADLPDTEEYQTDDGNYIDLATFHQEFNIAYLLPLYIEKEPRLVGYCEKEDTYYELTEEQLATILKENNLDGEKLNKVGFYSRYGGKAVGLLIIALIIWGCIPGKKKEVKPVEV</sequence>
<dbReference type="EMBL" id="WDED01000046">
    <property type="protein sequence ID" value="KAB6141899.1"/>
    <property type="molecule type" value="Genomic_DNA"/>
</dbReference>
<evidence type="ECO:0000313" key="10">
    <source>
        <dbReference type="Proteomes" id="UP000474077"/>
    </source>
</evidence>
<keyword evidence="1" id="KW-0812">Transmembrane</keyword>
<reference evidence="6" key="5">
    <citation type="submission" date="2023-08" db="EMBL/GenBank/DDBJ databases">
        <title>Mucin Metabolism Genes Underlie the Key Renovations of Bacteroides xylanisolvens Genomes in Captive Great Apes.</title>
        <authorList>
            <person name="Nishida A.H."/>
        </authorList>
    </citation>
    <scope>NUCLEOTIDE SEQUENCE</scope>
    <source>
        <strain evidence="6">P19.10B</strain>
    </source>
</reference>
<reference evidence="7 8" key="1">
    <citation type="submission" date="2018-08" db="EMBL/GenBank/DDBJ databases">
        <title>A genome reference for cultivated species of the human gut microbiota.</title>
        <authorList>
            <person name="Zou Y."/>
            <person name="Xue W."/>
            <person name="Luo G."/>
        </authorList>
    </citation>
    <scope>NUCLEOTIDE SEQUENCE [LARGE SCALE GENOMIC DNA]</scope>
    <source>
        <strain evidence="7 8">AF38-2</strain>
    </source>
</reference>
<dbReference type="Proteomes" id="UP001197958">
    <property type="component" value="Unassembled WGS sequence"/>
</dbReference>
<reference evidence="3" key="3">
    <citation type="journal article" date="2021" name="PeerJ">
        <title>Extensive microbial diversity within the chicken gut microbiome revealed by metagenomics and culture.</title>
        <authorList>
            <person name="Gilroy R."/>
            <person name="Ravi A."/>
            <person name="Getino M."/>
            <person name="Pursley I."/>
            <person name="Horton D.L."/>
            <person name="Alikhan N.F."/>
            <person name="Baker D."/>
            <person name="Gharbi K."/>
            <person name="Hall N."/>
            <person name="Watson M."/>
            <person name="Adriaenssens E.M."/>
            <person name="Foster-Nyarko E."/>
            <person name="Jarju S."/>
            <person name="Secka A."/>
            <person name="Antonio M."/>
            <person name="Oren A."/>
            <person name="Chaudhuri R.R."/>
            <person name="La Ragione R."/>
            <person name="Hildebrand F."/>
            <person name="Pallen M.J."/>
        </authorList>
    </citation>
    <scope>NUCLEOTIDE SEQUENCE</scope>
    <source>
        <strain evidence="3">CHK154-13316</strain>
    </source>
</reference>
<protein>
    <submittedName>
        <fullName evidence="7">Uncharacterized protein</fullName>
    </submittedName>
</protein>
<dbReference type="EMBL" id="QROO01000046">
    <property type="protein sequence ID" value="RHL32678.1"/>
    <property type="molecule type" value="Genomic_DNA"/>
</dbReference>
<feature type="transmembrane region" description="Helical" evidence="1">
    <location>
        <begin position="122"/>
        <end position="140"/>
    </location>
</feature>
<evidence type="ECO:0000256" key="2">
    <source>
        <dbReference type="SAM" id="SignalP"/>
    </source>
</evidence>
<organism evidence="7 8">
    <name type="scientific">Bacteroides xylanisolvens</name>
    <dbReference type="NCBI Taxonomy" id="371601"/>
    <lineage>
        <taxon>Bacteria</taxon>
        <taxon>Pseudomonadati</taxon>
        <taxon>Bacteroidota</taxon>
        <taxon>Bacteroidia</taxon>
        <taxon>Bacteroidales</taxon>
        <taxon>Bacteroidaceae</taxon>
        <taxon>Bacteroides</taxon>
    </lineage>
</organism>
<evidence type="ECO:0000313" key="7">
    <source>
        <dbReference type="EMBL" id="RHL32678.1"/>
    </source>
</evidence>
<evidence type="ECO:0000313" key="5">
    <source>
        <dbReference type="EMBL" id="KAB6141899.1"/>
    </source>
</evidence>
<proteinExistence type="predicted"/>
<evidence type="ECO:0000313" key="3">
    <source>
        <dbReference type="EMBL" id="HJG11046.1"/>
    </source>
</evidence>
<dbReference type="RefSeq" id="WP_008641854.1">
    <property type="nucleotide sequence ID" value="NZ_AP031409.1"/>
</dbReference>
<feature type="chain" id="PRO_5042683183" evidence="2">
    <location>
        <begin position="24"/>
        <end position="152"/>
    </location>
</feature>
<reference evidence="9 10" key="2">
    <citation type="journal article" date="2019" name="Nat. Med.">
        <title>A library of human gut bacterial isolates paired with longitudinal multiomics data enables mechanistic microbiome research.</title>
        <authorList>
            <person name="Poyet M."/>
            <person name="Groussin M."/>
            <person name="Gibbons S.M."/>
            <person name="Avila-Pacheco J."/>
            <person name="Jiang X."/>
            <person name="Kearney S.M."/>
            <person name="Perrotta A.R."/>
            <person name="Berdy B."/>
            <person name="Zhao S."/>
            <person name="Lieberman T.D."/>
            <person name="Swanson P.K."/>
            <person name="Smith M."/>
            <person name="Roesemann S."/>
            <person name="Alexander J.E."/>
            <person name="Rich S.A."/>
            <person name="Livny J."/>
            <person name="Vlamakis H."/>
            <person name="Clish C."/>
            <person name="Bullock K."/>
            <person name="Deik A."/>
            <person name="Scott J."/>
            <person name="Pierce K.A."/>
            <person name="Xavier R.J."/>
            <person name="Alm E.J."/>
        </authorList>
    </citation>
    <scope>NUCLEOTIDE SEQUENCE [LARGE SCALE GENOMIC DNA]</scope>
    <source>
        <strain evidence="5 9">BIOML-A58</strain>
        <strain evidence="4 10">BIOML-A73</strain>
    </source>
</reference>
<evidence type="ECO:0000313" key="4">
    <source>
        <dbReference type="EMBL" id="KAB6080177.1"/>
    </source>
</evidence>
<accession>A0A174IHA4</accession>
<dbReference type="Proteomes" id="UP000434604">
    <property type="component" value="Unassembled WGS sequence"/>
</dbReference>
<evidence type="ECO:0000256" key="1">
    <source>
        <dbReference type="SAM" id="Phobius"/>
    </source>
</evidence>
<keyword evidence="2" id="KW-0732">Signal</keyword>
<dbReference type="EMBL" id="DYVL01000053">
    <property type="protein sequence ID" value="HJG11046.1"/>
    <property type="molecule type" value="Genomic_DNA"/>
</dbReference>
<feature type="signal peptide" evidence="2">
    <location>
        <begin position="1"/>
        <end position="23"/>
    </location>
</feature>
<gene>
    <name evidence="7" type="ORF">DW027_24125</name>
    <name evidence="5" type="ORF">GA398_22290</name>
    <name evidence="4" type="ORF">GA560_17665</name>
    <name evidence="3" type="ORF">K8V07_03870</name>
    <name evidence="6" type="ORF">LDZ35_18355</name>
</gene>
<evidence type="ECO:0000313" key="9">
    <source>
        <dbReference type="Proteomes" id="UP000434604"/>
    </source>
</evidence>
<evidence type="ECO:0000313" key="6">
    <source>
        <dbReference type="EMBL" id="MCA4525165.1"/>
    </source>
</evidence>
<comment type="caution">
    <text evidence="7">The sequence shown here is derived from an EMBL/GenBank/DDBJ whole genome shotgun (WGS) entry which is preliminary data.</text>
</comment>
<dbReference type="AlphaFoldDB" id="A0A174IHA4"/>